<organism evidence="1 2">
    <name type="scientific">Parabacteroides distasonis</name>
    <dbReference type="NCBI Taxonomy" id="823"/>
    <lineage>
        <taxon>Bacteria</taxon>
        <taxon>Pseudomonadati</taxon>
        <taxon>Bacteroidota</taxon>
        <taxon>Bacteroidia</taxon>
        <taxon>Bacteroidales</taxon>
        <taxon>Tannerellaceae</taxon>
        <taxon>Parabacteroides</taxon>
    </lineage>
</organism>
<evidence type="ECO:0000313" key="2">
    <source>
        <dbReference type="Proteomes" id="UP000432516"/>
    </source>
</evidence>
<evidence type="ECO:0008006" key="3">
    <source>
        <dbReference type="Google" id="ProtNLM"/>
    </source>
</evidence>
<dbReference type="AlphaFoldDB" id="A0A7K0I157"/>
<gene>
    <name evidence="1" type="ORF">GKD68_14070</name>
</gene>
<protein>
    <recommendedName>
        <fullName evidence="3">DUF2946 domain-containing protein</fullName>
    </recommendedName>
</protein>
<dbReference type="EMBL" id="WKNE01000010">
    <property type="protein sequence ID" value="MRZ55855.1"/>
    <property type="molecule type" value="Genomic_DNA"/>
</dbReference>
<name>A0A7K0I157_PARDI</name>
<comment type="caution">
    <text evidence="1">The sequence shown here is derived from an EMBL/GenBank/DDBJ whole genome shotgun (WGS) entry which is preliminary data.</text>
</comment>
<dbReference type="Proteomes" id="UP000432516">
    <property type="component" value="Unassembled WGS sequence"/>
</dbReference>
<accession>A0A7K0I157</accession>
<evidence type="ECO:0000313" key="1">
    <source>
        <dbReference type="EMBL" id="MRZ55855.1"/>
    </source>
</evidence>
<reference evidence="1 2" key="1">
    <citation type="journal article" date="2019" name="Nat. Med.">
        <title>A library of human gut bacterial isolates paired with longitudinal multiomics data enables mechanistic microbiome research.</title>
        <authorList>
            <person name="Poyet M."/>
            <person name="Groussin M."/>
            <person name="Gibbons S.M."/>
            <person name="Avila-Pacheco J."/>
            <person name="Jiang X."/>
            <person name="Kearney S.M."/>
            <person name="Perrotta A.R."/>
            <person name="Berdy B."/>
            <person name="Zhao S."/>
            <person name="Lieberman T.D."/>
            <person name="Swanson P.K."/>
            <person name="Smith M."/>
            <person name="Roesemann S."/>
            <person name="Alexander J.E."/>
            <person name="Rich S.A."/>
            <person name="Livny J."/>
            <person name="Vlamakis H."/>
            <person name="Clish C."/>
            <person name="Bullock K."/>
            <person name="Deik A."/>
            <person name="Scott J."/>
            <person name="Pierce K.A."/>
            <person name="Xavier R.J."/>
            <person name="Alm E.J."/>
        </authorList>
    </citation>
    <scope>NUCLEOTIDE SEQUENCE [LARGE SCALE GENOMIC DNA]</scope>
    <source>
        <strain evidence="1 2">BIOML-A2</strain>
    </source>
</reference>
<proteinExistence type="predicted"/>
<sequence>MRVKAKSRIVVAWLLFMTLMPLFVVKAVHHHGESETVVCQSSDGEHSHNPCDQCPVCQFALSPFAQAEAFHAEIIVSVSDYKSVYRVQSISWRLIRSHHLCAPPVLSALL</sequence>